<comment type="caution">
    <text evidence="1">The sequence shown here is derived from an EMBL/GenBank/DDBJ whole genome shotgun (WGS) entry which is preliminary data.</text>
</comment>
<name>A0ABS8KZM7_9HYPH</name>
<evidence type="ECO:0000313" key="2">
    <source>
        <dbReference type="Proteomes" id="UP001198862"/>
    </source>
</evidence>
<dbReference type="EMBL" id="JAJISD010000008">
    <property type="protein sequence ID" value="MCC8430996.1"/>
    <property type="molecule type" value="Genomic_DNA"/>
</dbReference>
<accession>A0ABS8KZM7</accession>
<sequence length="141" mass="15255">MFFCSAALANHPCTPAICDPTTADGLKQCAAKADWIAEGTIEQLTDIHGRYCDTFGCSSLWYGVNVTLGSDMKMLKGAIVAGRPSDMPGRRDMMKSASHCFSRFVKVTPAMIGQRVRFFGTEKSVGPSTGPGFFAFEMLPQ</sequence>
<gene>
    <name evidence="1" type="ORF">LJ725_18635</name>
</gene>
<protein>
    <submittedName>
        <fullName evidence="1">Uncharacterized protein</fullName>
    </submittedName>
</protein>
<dbReference type="RefSeq" id="WP_230552150.1">
    <property type="nucleotide sequence ID" value="NZ_JAJISD010000008.1"/>
</dbReference>
<proteinExistence type="predicted"/>
<dbReference type="Proteomes" id="UP001198862">
    <property type="component" value="Unassembled WGS sequence"/>
</dbReference>
<organism evidence="1 2">
    <name type="scientific">Reyranella aquatilis</name>
    <dbReference type="NCBI Taxonomy" id="2035356"/>
    <lineage>
        <taxon>Bacteria</taxon>
        <taxon>Pseudomonadati</taxon>
        <taxon>Pseudomonadota</taxon>
        <taxon>Alphaproteobacteria</taxon>
        <taxon>Hyphomicrobiales</taxon>
        <taxon>Reyranellaceae</taxon>
        <taxon>Reyranella</taxon>
    </lineage>
</organism>
<evidence type="ECO:0000313" key="1">
    <source>
        <dbReference type="EMBL" id="MCC8430996.1"/>
    </source>
</evidence>
<reference evidence="1 2" key="1">
    <citation type="submission" date="2021-11" db="EMBL/GenBank/DDBJ databases">
        <authorList>
            <person name="Lee D.-H."/>
            <person name="Kim S.-B."/>
        </authorList>
    </citation>
    <scope>NUCLEOTIDE SEQUENCE [LARGE SCALE GENOMIC DNA]</scope>
    <source>
        <strain evidence="1 2">KCTC 52223</strain>
    </source>
</reference>
<keyword evidence="2" id="KW-1185">Reference proteome</keyword>